<keyword evidence="3" id="KW-1185">Reference proteome</keyword>
<gene>
    <name evidence="2" type="ORF">SDJN03_11667</name>
</gene>
<feature type="non-terminal residue" evidence="2">
    <location>
        <position position="1"/>
    </location>
</feature>
<proteinExistence type="predicted"/>
<name>A0AAV6NBE4_9ROSI</name>
<evidence type="ECO:0000313" key="2">
    <source>
        <dbReference type="EMBL" id="KAG6595114.1"/>
    </source>
</evidence>
<dbReference type="AlphaFoldDB" id="A0AAV6NBE4"/>
<organism evidence="2 3">
    <name type="scientific">Cucurbita argyrosperma subsp. sororia</name>
    <dbReference type="NCBI Taxonomy" id="37648"/>
    <lineage>
        <taxon>Eukaryota</taxon>
        <taxon>Viridiplantae</taxon>
        <taxon>Streptophyta</taxon>
        <taxon>Embryophyta</taxon>
        <taxon>Tracheophyta</taxon>
        <taxon>Spermatophyta</taxon>
        <taxon>Magnoliopsida</taxon>
        <taxon>eudicotyledons</taxon>
        <taxon>Gunneridae</taxon>
        <taxon>Pentapetalae</taxon>
        <taxon>rosids</taxon>
        <taxon>fabids</taxon>
        <taxon>Cucurbitales</taxon>
        <taxon>Cucurbitaceae</taxon>
        <taxon>Cucurbiteae</taxon>
        <taxon>Cucurbita</taxon>
    </lineage>
</organism>
<dbReference type="EMBL" id="JAGKQH010000007">
    <property type="protein sequence ID" value="KAG6595114.1"/>
    <property type="molecule type" value="Genomic_DNA"/>
</dbReference>
<comment type="caution">
    <text evidence="2">The sequence shown here is derived from an EMBL/GenBank/DDBJ whole genome shotgun (WGS) entry which is preliminary data.</text>
</comment>
<accession>A0AAV6NBE4</accession>
<protein>
    <submittedName>
        <fullName evidence="2">Uncharacterized protein</fullName>
    </submittedName>
</protein>
<feature type="region of interest" description="Disordered" evidence="1">
    <location>
        <begin position="16"/>
        <end position="39"/>
    </location>
</feature>
<evidence type="ECO:0000313" key="3">
    <source>
        <dbReference type="Proteomes" id="UP000685013"/>
    </source>
</evidence>
<evidence type="ECO:0000256" key="1">
    <source>
        <dbReference type="SAM" id="MobiDB-lite"/>
    </source>
</evidence>
<sequence length="89" mass="9482">MAAALVLEAIDAAEGLGDRDVEGEMGNGEKSNGDPGMAAVEAMGKGLGEEDEAQEDEEEVEEVEELFLLEIYGSFLLQGLLEMELDYGV</sequence>
<dbReference type="Proteomes" id="UP000685013">
    <property type="component" value="Chromosome 7"/>
</dbReference>
<reference evidence="2 3" key="1">
    <citation type="journal article" date="2021" name="Hortic Res">
        <title>The domestication of Cucurbita argyrosperma as revealed by the genome of its wild relative.</title>
        <authorList>
            <person name="Barrera-Redondo J."/>
            <person name="Sanchez-de la Vega G."/>
            <person name="Aguirre-Liguori J.A."/>
            <person name="Castellanos-Morales G."/>
            <person name="Gutierrez-Guerrero Y.T."/>
            <person name="Aguirre-Dugua X."/>
            <person name="Aguirre-Planter E."/>
            <person name="Tenaillon M.I."/>
            <person name="Lira-Saade R."/>
            <person name="Eguiarte L.E."/>
        </authorList>
    </citation>
    <scope>NUCLEOTIDE SEQUENCE [LARGE SCALE GENOMIC DNA]</scope>
    <source>
        <strain evidence="2">JBR-2021</strain>
    </source>
</reference>